<sequence length="291" mass="33449">MQCSYLHVIRLCSTASRRYSTTTRPAQPADDFLWFPRFFDLVEQHALLSAALRKLDAAEPRVSRRRRRDFLASRRQDHQPKVIGDPVVENAFLPDDLYHFEEGHYDGVIRRFREMRISTWDDEKDPVLKSALSRLETLYPDASRTQTHLLHLASDGEIHPHVDNVGASGSWILGVSLGSERTLRMESVEDDVDGIPKHTFDVSLSSGSVYIQKNSVRYNYKHSIPYVSSTLGERVSHDQRVSIMIRVRIRLQFYVFNGIGDLRFPTLKDCLPPTVSQNEVPQVIHGYKNTQ</sequence>
<dbReference type="OrthoDB" id="28127at2759"/>
<reference evidence="2" key="2">
    <citation type="journal article" date="2020" name="Nat. Commun.">
        <title>Large-scale genome sequencing of mycorrhizal fungi provides insights into the early evolution of symbiotic traits.</title>
        <authorList>
            <person name="Miyauchi S."/>
            <person name="Kiss E."/>
            <person name="Kuo A."/>
            <person name="Drula E."/>
            <person name="Kohler A."/>
            <person name="Sanchez-Garcia M."/>
            <person name="Morin E."/>
            <person name="Andreopoulos B."/>
            <person name="Barry K.W."/>
            <person name="Bonito G."/>
            <person name="Buee M."/>
            <person name="Carver A."/>
            <person name="Chen C."/>
            <person name="Cichocki N."/>
            <person name="Clum A."/>
            <person name="Culley D."/>
            <person name="Crous P.W."/>
            <person name="Fauchery L."/>
            <person name="Girlanda M."/>
            <person name="Hayes R.D."/>
            <person name="Keri Z."/>
            <person name="LaButti K."/>
            <person name="Lipzen A."/>
            <person name="Lombard V."/>
            <person name="Magnuson J."/>
            <person name="Maillard F."/>
            <person name="Murat C."/>
            <person name="Nolan M."/>
            <person name="Ohm R.A."/>
            <person name="Pangilinan J."/>
            <person name="Pereira M.F."/>
            <person name="Perotto S."/>
            <person name="Peter M."/>
            <person name="Pfister S."/>
            <person name="Riley R."/>
            <person name="Sitrit Y."/>
            <person name="Stielow J.B."/>
            <person name="Szollosi G."/>
            <person name="Zifcakova L."/>
            <person name="Stursova M."/>
            <person name="Spatafora J.W."/>
            <person name="Tedersoo L."/>
            <person name="Vaario L.M."/>
            <person name="Yamada A."/>
            <person name="Yan M."/>
            <person name="Wang P."/>
            <person name="Xu J."/>
            <person name="Bruns T."/>
            <person name="Baldrian P."/>
            <person name="Vilgalys R."/>
            <person name="Dunand C."/>
            <person name="Henrissat B."/>
            <person name="Grigoriev I.V."/>
            <person name="Hibbett D."/>
            <person name="Nagy L.G."/>
            <person name="Martin F.M."/>
        </authorList>
    </citation>
    <scope>NUCLEOTIDE SEQUENCE</scope>
    <source>
        <strain evidence="2">Prilba</strain>
    </source>
</reference>
<dbReference type="InterPro" id="IPR032870">
    <property type="entry name" value="ALKBH7-like"/>
</dbReference>
<reference evidence="2" key="1">
    <citation type="submission" date="2019-10" db="EMBL/GenBank/DDBJ databases">
        <authorList>
            <consortium name="DOE Joint Genome Institute"/>
            <person name="Kuo A."/>
            <person name="Miyauchi S."/>
            <person name="Kiss E."/>
            <person name="Drula E."/>
            <person name="Kohler A."/>
            <person name="Sanchez-Garcia M."/>
            <person name="Andreopoulos B."/>
            <person name="Barry K.W."/>
            <person name="Bonito G."/>
            <person name="Buee M."/>
            <person name="Carver A."/>
            <person name="Chen C."/>
            <person name="Cichocki N."/>
            <person name="Clum A."/>
            <person name="Culley D."/>
            <person name="Crous P.W."/>
            <person name="Fauchery L."/>
            <person name="Girlanda M."/>
            <person name="Hayes R."/>
            <person name="Keri Z."/>
            <person name="LaButti K."/>
            <person name="Lipzen A."/>
            <person name="Lombard V."/>
            <person name="Magnuson J."/>
            <person name="Maillard F."/>
            <person name="Morin E."/>
            <person name="Murat C."/>
            <person name="Nolan M."/>
            <person name="Ohm R."/>
            <person name="Pangilinan J."/>
            <person name="Pereira M."/>
            <person name="Perotto S."/>
            <person name="Peter M."/>
            <person name="Riley R."/>
            <person name="Sitrit Y."/>
            <person name="Stielow B."/>
            <person name="Szollosi G."/>
            <person name="Zifcakova L."/>
            <person name="Stursova M."/>
            <person name="Spatafora J.W."/>
            <person name="Tedersoo L."/>
            <person name="Vaario L.-M."/>
            <person name="Yamada A."/>
            <person name="Yan M."/>
            <person name="Wang P."/>
            <person name="Xu J."/>
            <person name="Bruns T."/>
            <person name="Baldrian P."/>
            <person name="Vilgalys R."/>
            <person name="Henrissat B."/>
            <person name="Grigoriev I.V."/>
            <person name="Hibbett D."/>
            <person name="Nagy L.G."/>
            <person name="Martin F.M."/>
        </authorList>
    </citation>
    <scope>NUCLEOTIDE SEQUENCE</scope>
    <source>
        <strain evidence="2">Prilba</strain>
    </source>
</reference>
<comment type="caution">
    <text evidence="2">The sequence shown here is derived from an EMBL/GenBank/DDBJ whole genome shotgun (WGS) entry which is preliminary data.</text>
</comment>
<organism evidence="2 3">
    <name type="scientific">Russula ochroleuca</name>
    <dbReference type="NCBI Taxonomy" id="152965"/>
    <lineage>
        <taxon>Eukaryota</taxon>
        <taxon>Fungi</taxon>
        <taxon>Dikarya</taxon>
        <taxon>Basidiomycota</taxon>
        <taxon>Agaricomycotina</taxon>
        <taxon>Agaricomycetes</taxon>
        <taxon>Russulales</taxon>
        <taxon>Russulaceae</taxon>
        <taxon>Russula</taxon>
    </lineage>
</organism>
<dbReference type="PANTHER" id="PTHR21052">
    <property type="entry name" value="SPERMATOGENESIS ASSOCIATED 11-RELATED"/>
    <property type="match status" value="1"/>
</dbReference>
<dbReference type="Pfam" id="PF13532">
    <property type="entry name" value="2OG-FeII_Oxy_2"/>
    <property type="match status" value="1"/>
</dbReference>
<dbReference type="GO" id="GO:0006631">
    <property type="term" value="P:fatty acid metabolic process"/>
    <property type="evidence" value="ECO:0007669"/>
    <property type="project" value="TreeGrafter"/>
</dbReference>
<dbReference type="InterPro" id="IPR037151">
    <property type="entry name" value="AlkB-like_sf"/>
</dbReference>
<dbReference type="PANTHER" id="PTHR21052:SF0">
    <property type="entry name" value="ALPHA-KETOGLUTARATE-DEPENDENT DIOXYGENASE ALKB HOMOLOG 7, MITOCHONDRIAL"/>
    <property type="match status" value="1"/>
</dbReference>
<name>A0A9P5MU19_9AGAM</name>
<gene>
    <name evidence="2" type="ORF">DFH94DRAFT_633520</name>
</gene>
<dbReference type="Gene3D" id="2.60.120.590">
    <property type="entry name" value="Alpha-ketoglutarate-dependent dioxygenase AlkB-like"/>
    <property type="match status" value="1"/>
</dbReference>
<evidence type="ECO:0000313" key="3">
    <source>
        <dbReference type="Proteomes" id="UP000759537"/>
    </source>
</evidence>
<dbReference type="AlphaFoldDB" id="A0A9P5MU19"/>
<evidence type="ECO:0000313" key="2">
    <source>
        <dbReference type="EMBL" id="KAF8478648.1"/>
    </source>
</evidence>
<keyword evidence="3" id="KW-1185">Reference proteome</keyword>
<dbReference type="InterPro" id="IPR027450">
    <property type="entry name" value="AlkB-like"/>
</dbReference>
<dbReference type="SUPFAM" id="SSF51197">
    <property type="entry name" value="Clavaminate synthase-like"/>
    <property type="match status" value="1"/>
</dbReference>
<dbReference type="GO" id="GO:0006974">
    <property type="term" value="P:DNA damage response"/>
    <property type="evidence" value="ECO:0007669"/>
    <property type="project" value="InterPro"/>
</dbReference>
<dbReference type="InterPro" id="IPR005123">
    <property type="entry name" value="Oxoglu/Fe-dep_dioxygenase_dom"/>
</dbReference>
<dbReference type="GO" id="GO:0005759">
    <property type="term" value="C:mitochondrial matrix"/>
    <property type="evidence" value="ECO:0007669"/>
    <property type="project" value="TreeGrafter"/>
</dbReference>
<dbReference type="EMBL" id="WHVB01000011">
    <property type="protein sequence ID" value="KAF8478648.1"/>
    <property type="molecule type" value="Genomic_DNA"/>
</dbReference>
<dbReference type="PROSITE" id="PS51471">
    <property type="entry name" value="FE2OG_OXY"/>
    <property type="match status" value="1"/>
</dbReference>
<proteinExistence type="predicted"/>
<dbReference type="Proteomes" id="UP000759537">
    <property type="component" value="Unassembled WGS sequence"/>
</dbReference>
<feature type="domain" description="Fe2OG dioxygenase" evidence="1">
    <location>
        <begin position="130"/>
        <end position="249"/>
    </location>
</feature>
<accession>A0A9P5MU19</accession>
<protein>
    <recommendedName>
        <fullName evidence="1">Fe2OG dioxygenase domain-containing protein</fullName>
    </recommendedName>
</protein>
<evidence type="ECO:0000259" key="1">
    <source>
        <dbReference type="PROSITE" id="PS51471"/>
    </source>
</evidence>
<dbReference type="GO" id="GO:0016706">
    <property type="term" value="F:2-oxoglutarate-dependent dioxygenase activity"/>
    <property type="evidence" value="ECO:0007669"/>
    <property type="project" value="TreeGrafter"/>
</dbReference>